<dbReference type="PANTHER" id="PTHR24421">
    <property type="entry name" value="NITRATE/NITRITE SENSOR PROTEIN NARX-RELATED"/>
    <property type="match status" value="1"/>
</dbReference>
<evidence type="ECO:0000256" key="10">
    <source>
        <dbReference type="SAM" id="Phobius"/>
    </source>
</evidence>
<accession>A0ABY4BY32</accession>
<dbReference type="Gene3D" id="3.30.565.10">
    <property type="entry name" value="Histidine kinase-like ATPase, C-terminal domain"/>
    <property type="match status" value="1"/>
</dbReference>
<gene>
    <name evidence="13" type="ORF">MTO99_18025</name>
</gene>
<feature type="transmembrane region" description="Helical" evidence="10">
    <location>
        <begin position="159"/>
        <end position="178"/>
    </location>
</feature>
<feature type="region of interest" description="Disordered" evidence="9">
    <location>
        <begin position="1"/>
        <end position="71"/>
    </location>
</feature>
<keyword evidence="10" id="KW-0472">Membrane</keyword>
<evidence type="ECO:0000256" key="9">
    <source>
        <dbReference type="SAM" id="MobiDB-lite"/>
    </source>
</evidence>
<dbReference type="RefSeq" id="WP_243555558.1">
    <property type="nucleotide sequence ID" value="NZ_CP094528.1"/>
</dbReference>
<reference evidence="13 14" key="1">
    <citation type="submission" date="2022-03" db="EMBL/GenBank/DDBJ databases">
        <title>Mucilaginibacter sp. isolated from the gut of Protaetia brevitarsis seulensis larvae.</title>
        <authorList>
            <person name="Won M."/>
            <person name="Kim S.-J."/>
            <person name="Kwon S.-W."/>
        </authorList>
    </citation>
    <scope>NUCLEOTIDE SEQUENCE [LARGE SCALE GENOMIC DNA]</scope>
    <source>
        <strain evidence="13 14">CFWR-12</strain>
    </source>
</reference>
<keyword evidence="3" id="KW-0597">Phosphoprotein</keyword>
<feature type="compositionally biased region" description="Low complexity" evidence="9">
    <location>
        <begin position="474"/>
        <end position="494"/>
    </location>
</feature>
<keyword evidence="6 13" id="KW-0418">Kinase</keyword>
<dbReference type="InterPro" id="IPR050482">
    <property type="entry name" value="Sensor_HK_TwoCompSys"/>
</dbReference>
<dbReference type="Gene3D" id="1.20.5.1930">
    <property type="match status" value="1"/>
</dbReference>
<feature type="domain" description="Signal transduction histidine kinase subgroup 3 dimerisation and phosphoacceptor" evidence="12">
    <location>
        <begin position="263"/>
        <end position="329"/>
    </location>
</feature>
<dbReference type="Pfam" id="PF07730">
    <property type="entry name" value="HisKA_3"/>
    <property type="match status" value="1"/>
</dbReference>
<feature type="transmembrane region" description="Helical" evidence="10">
    <location>
        <begin position="78"/>
        <end position="99"/>
    </location>
</feature>
<evidence type="ECO:0000256" key="3">
    <source>
        <dbReference type="ARBA" id="ARBA00022553"/>
    </source>
</evidence>
<dbReference type="GO" id="GO:0016301">
    <property type="term" value="F:kinase activity"/>
    <property type="evidence" value="ECO:0007669"/>
    <property type="project" value="UniProtKB-KW"/>
</dbReference>
<name>A0ABY4BY32_9MICO</name>
<protein>
    <recommendedName>
        <fullName evidence="2">histidine kinase</fullName>
        <ecNumber evidence="2">2.7.13.3</ecNumber>
    </recommendedName>
</protein>
<keyword evidence="10" id="KW-0812">Transmembrane</keyword>
<evidence type="ECO:0000256" key="7">
    <source>
        <dbReference type="ARBA" id="ARBA00022840"/>
    </source>
</evidence>
<dbReference type="EMBL" id="CP094528">
    <property type="protein sequence ID" value="UOE44029.1"/>
    <property type="molecule type" value="Genomic_DNA"/>
</dbReference>
<dbReference type="PANTHER" id="PTHR24421:SF10">
    <property type="entry name" value="NITRATE_NITRITE SENSOR PROTEIN NARQ"/>
    <property type="match status" value="1"/>
</dbReference>
<evidence type="ECO:0000256" key="2">
    <source>
        <dbReference type="ARBA" id="ARBA00012438"/>
    </source>
</evidence>
<evidence type="ECO:0000256" key="5">
    <source>
        <dbReference type="ARBA" id="ARBA00022741"/>
    </source>
</evidence>
<feature type="domain" description="Histidine kinase/HSP90-like ATPase" evidence="11">
    <location>
        <begin position="374"/>
        <end position="465"/>
    </location>
</feature>
<evidence type="ECO:0000259" key="12">
    <source>
        <dbReference type="Pfam" id="PF07730"/>
    </source>
</evidence>
<keyword evidence="7" id="KW-0067">ATP-binding</keyword>
<dbReference type="InterPro" id="IPR036890">
    <property type="entry name" value="HATPase_C_sf"/>
</dbReference>
<evidence type="ECO:0000313" key="14">
    <source>
        <dbReference type="Proteomes" id="UP000832097"/>
    </source>
</evidence>
<keyword evidence="14" id="KW-1185">Reference proteome</keyword>
<dbReference type="InterPro" id="IPR011712">
    <property type="entry name" value="Sig_transdc_His_kin_sub3_dim/P"/>
</dbReference>
<evidence type="ECO:0000256" key="4">
    <source>
        <dbReference type="ARBA" id="ARBA00022679"/>
    </source>
</evidence>
<feature type="transmembrane region" description="Helical" evidence="10">
    <location>
        <begin position="134"/>
        <end position="153"/>
    </location>
</feature>
<feature type="region of interest" description="Disordered" evidence="9">
    <location>
        <begin position="471"/>
        <end position="494"/>
    </location>
</feature>
<feature type="transmembrane region" description="Helical" evidence="10">
    <location>
        <begin position="214"/>
        <end position="234"/>
    </location>
</feature>
<dbReference type="SUPFAM" id="SSF55874">
    <property type="entry name" value="ATPase domain of HSP90 chaperone/DNA topoisomerase II/histidine kinase"/>
    <property type="match status" value="1"/>
</dbReference>
<sequence length="494" mass="50834">MIATVAPEPSDAPEPPLPPAAAGGPAPAPGAAGEPPLPPAAQPAPAAEPSRSPGRAEPSPQSKRAARSPRRRLIESDAWPGAILLWFVTVAAAVTLFAVGVPIDATVYGVPVAAAFGVALLQAGSLPLSLRWPWAAVVAFLAGQVLFGLLGGASAGAPWPVAVPQMVTASMLVGLIAWQARDLAAIVLWAGAIVVPLGASFLPDRGATPDGVVANLVTSASVTAVVLGLGRAVAVTRRRFAAAIDEERRVGAAEHERRLVAEERTRIARELHDVVAHRMSIIQVQATSAPYRLPDLDPAAAAEFEELAATARAAMAEMRELLTVLRTSDAEAETSPQPGFAELPTLIASVERAGLPVTAHLEDRLRGELVGQIAYRIVQEALSNVLRHAPGATATVDVHRERGAVIVDVENTPPDASSSRPGDGGDADRGHGLRGMRERARLVAGALEAGPTDAGGFRVYAVLPAVHSIGAADAPVESPAEPTAEPTAEAGETP</sequence>
<evidence type="ECO:0000313" key="13">
    <source>
        <dbReference type="EMBL" id="UOE44029.1"/>
    </source>
</evidence>
<comment type="catalytic activity">
    <reaction evidence="1">
        <text>ATP + protein L-histidine = ADP + protein N-phospho-L-histidine.</text>
        <dbReference type="EC" id="2.7.13.3"/>
    </reaction>
</comment>
<keyword evidence="5" id="KW-0547">Nucleotide-binding</keyword>
<dbReference type="Proteomes" id="UP000832097">
    <property type="component" value="Chromosome"/>
</dbReference>
<evidence type="ECO:0000256" key="8">
    <source>
        <dbReference type="ARBA" id="ARBA00023012"/>
    </source>
</evidence>
<evidence type="ECO:0000256" key="6">
    <source>
        <dbReference type="ARBA" id="ARBA00022777"/>
    </source>
</evidence>
<keyword evidence="4" id="KW-0808">Transferase</keyword>
<keyword evidence="10" id="KW-1133">Transmembrane helix</keyword>
<feature type="compositionally biased region" description="Pro residues" evidence="9">
    <location>
        <begin position="10"/>
        <end position="19"/>
    </location>
</feature>
<feature type="transmembrane region" description="Helical" evidence="10">
    <location>
        <begin position="105"/>
        <end position="122"/>
    </location>
</feature>
<feature type="compositionally biased region" description="Low complexity" evidence="9">
    <location>
        <begin position="20"/>
        <end position="34"/>
    </location>
</feature>
<dbReference type="Pfam" id="PF02518">
    <property type="entry name" value="HATPase_c"/>
    <property type="match status" value="1"/>
</dbReference>
<keyword evidence="8" id="KW-0902">Two-component regulatory system</keyword>
<organism evidence="13 14">
    <name type="scientific">Agromyces larvae</name>
    <dbReference type="NCBI Taxonomy" id="2929802"/>
    <lineage>
        <taxon>Bacteria</taxon>
        <taxon>Bacillati</taxon>
        <taxon>Actinomycetota</taxon>
        <taxon>Actinomycetes</taxon>
        <taxon>Micrococcales</taxon>
        <taxon>Microbacteriaceae</taxon>
        <taxon>Agromyces</taxon>
    </lineage>
</organism>
<evidence type="ECO:0000259" key="11">
    <source>
        <dbReference type="Pfam" id="PF02518"/>
    </source>
</evidence>
<dbReference type="InterPro" id="IPR003594">
    <property type="entry name" value="HATPase_dom"/>
</dbReference>
<proteinExistence type="predicted"/>
<evidence type="ECO:0000256" key="1">
    <source>
        <dbReference type="ARBA" id="ARBA00000085"/>
    </source>
</evidence>
<feature type="region of interest" description="Disordered" evidence="9">
    <location>
        <begin position="408"/>
        <end position="432"/>
    </location>
</feature>
<feature type="transmembrane region" description="Helical" evidence="10">
    <location>
        <begin position="183"/>
        <end position="202"/>
    </location>
</feature>
<dbReference type="EC" id="2.7.13.3" evidence="2"/>
<dbReference type="CDD" id="cd16917">
    <property type="entry name" value="HATPase_UhpB-NarQ-NarX-like"/>
    <property type="match status" value="1"/>
</dbReference>